<gene>
    <name evidence="1" type="ORF">GOP47_0022141</name>
</gene>
<organism evidence="1 2">
    <name type="scientific">Adiantum capillus-veneris</name>
    <name type="common">Maidenhair fern</name>
    <dbReference type="NCBI Taxonomy" id="13818"/>
    <lineage>
        <taxon>Eukaryota</taxon>
        <taxon>Viridiplantae</taxon>
        <taxon>Streptophyta</taxon>
        <taxon>Embryophyta</taxon>
        <taxon>Tracheophyta</taxon>
        <taxon>Polypodiopsida</taxon>
        <taxon>Polypodiidae</taxon>
        <taxon>Polypodiales</taxon>
        <taxon>Pteridineae</taxon>
        <taxon>Pteridaceae</taxon>
        <taxon>Vittarioideae</taxon>
        <taxon>Adiantum</taxon>
    </lineage>
</organism>
<protein>
    <submittedName>
        <fullName evidence="1">Uncharacterized protein</fullName>
    </submittedName>
</protein>
<keyword evidence="2" id="KW-1185">Reference proteome</keyword>
<proteinExistence type="predicted"/>
<evidence type="ECO:0000313" key="1">
    <source>
        <dbReference type="EMBL" id="KAI5063594.1"/>
    </source>
</evidence>
<sequence>MELEAEAVVCRSDLSMQGVGQPRLDGHVEVCFEVLEFVCSRAELAPTEDSMETDTGAAYEREAPCKEEGDTNLAGDQVTSPGQVSLCQWQGFFEEDYNTESSLTCDMIAAYGTNASDG</sequence>
<reference evidence="1" key="1">
    <citation type="submission" date="2021-01" db="EMBL/GenBank/DDBJ databases">
        <title>Adiantum capillus-veneris genome.</title>
        <authorList>
            <person name="Fang Y."/>
            <person name="Liao Q."/>
        </authorList>
    </citation>
    <scope>NUCLEOTIDE SEQUENCE</scope>
    <source>
        <strain evidence="1">H3</strain>
        <tissue evidence="1">Leaf</tissue>
    </source>
</reference>
<dbReference type="AlphaFoldDB" id="A0A9D4Z6U5"/>
<accession>A0A9D4Z6U5</accession>
<comment type="caution">
    <text evidence="1">The sequence shown here is derived from an EMBL/GenBank/DDBJ whole genome shotgun (WGS) entry which is preliminary data.</text>
</comment>
<name>A0A9D4Z6U5_ADICA</name>
<dbReference type="EMBL" id="JABFUD020000021">
    <property type="protein sequence ID" value="KAI5063594.1"/>
    <property type="molecule type" value="Genomic_DNA"/>
</dbReference>
<evidence type="ECO:0000313" key="2">
    <source>
        <dbReference type="Proteomes" id="UP000886520"/>
    </source>
</evidence>
<dbReference type="Proteomes" id="UP000886520">
    <property type="component" value="Chromosome 21"/>
</dbReference>